<keyword evidence="3" id="KW-0813">Transport</keyword>
<feature type="transmembrane region" description="Helical" evidence="8">
    <location>
        <begin position="69"/>
        <end position="90"/>
    </location>
</feature>
<evidence type="ECO:0000313" key="9">
    <source>
        <dbReference type="EMBL" id="EAY13380.1"/>
    </source>
</evidence>
<keyword evidence="7 8" id="KW-0472">Membrane</keyword>
<feature type="transmembrane region" description="Helical" evidence="8">
    <location>
        <begin position="172"/>
        <end position="194"/>
    </location>
</feature>
<dbReference type="InterPro" id="IPR002528">
    <property type="entry name" value="MATE_fam"/>
</dbReference>
<evidence type="ECO:0000313" key="10">
    <source>
        <dbReference type="Proteomes" id="UP000001542"/>
    </source>
</evidence>
<feature type="transmembrane region" description="Helical" evidence="8">
    <location>
        <begin position="21"/>
        <end position="49"/>
    </location>
</feature>
<dbReference type="PANTHER" id="PTHR43549:SF2">
    <property type="entry name" value="MULTIDRUG RESISTANCE PROTEIN NORM-RELATED"/>
    <property type="match status" value="1"/>
</dbReference>
<dbReference type="AlphaFoldDB" id="A2E1Q1"/>
<evidence type="ECO:0000256" key="4">
    <source>
        <dbReference type="ARBA" id="ARBA00022475"/>
    </source>
</evidence>
<reference evidence="9" key="1">
    <citation type="submission" date="2006-10" db="EMBL/GenBank/DDBJ databases">
        <authorList>
            <person name="Amadeo P."/>
            <person name="Zhao Q."/>
            <person name="Wortman J."/>
            <person name="Fraser-Liggett C."/>
            <person name="Carlton J."/>
        </authorList>
    </citation>
    <scope>NUCLEOTIDE SEQUENCE</scope>
    <source>
        <strain evidence="9">G3</strain>
    </source>
</reference>
<dbReference type="OrthoDB" id="10251135at2759"/>
<dbReference type="RefSeq" id="XP_001325603.1">
    <property type="nucleotide sequence ID" value="XM_001325568.1"/>
</dbReference>
<dbReference type="PANTHER" id="PTHR43549">
    <property type="entry name" value="MULTIDRUG RESISTANCE PROTEIN YPNP-RELATED"/>
    <property type="match status" value="1"/>
</dbReference>
<evidence type="ECO:0000256" key="1">
    <source>
        <dbReference type="ARBA" id="ARBA00004651"/>
    </source>
</evidence>
<feature type="transmembrane region" description="Helical" evidence="8">
    <location>
        <begin position="435"/>
        <end position="453"/>
    </location>
</feature>
<accession>A2E1Q1</accession>
<protein>
    <recommendedName>
        <fullName evidence="11">MatE family protein</fullName>
    </recommendedName>
</protein>
<dbReference type="InParanoid" id="A2E1Q1"/>
<feature type="transmembrane region" description="Helical" evidence="8">
    <location>
        <begin position="288"/>
        <end position="312"/>
    </location>
</feature>
<evidence type="ECO:0000256" key="2">
    <source>
        <dbReference type="ARBA" id="ARBA00010199"/>
    </source>
</evidence>
<feature type="transmembrane region" description="Helical" evidence="8">
    <location>
        <begin position="102"/>
        <end position="124"/>
    </location>
</feature>
<feature type="transmembrane region" description="Helical" evidence="8">
    <location>
        <begin position="206"/>
        <end position="225"/>
    </location>
</feature>
<evidence type="ECO:0000256" key="5">
    <source>
        <dbReference type="ARBA" id="ARBA00022692"/>
    </source>
</evidence>
<name>A2E1Q1_TRIV3</name>
<dbReference type="Pfam" id="PF01554">
    <property type="entry name" value="MatE"/>
    <property type="match status" value="2"/>
</dbReference>
<keyword evidence="6 8" id="KW-1133">Transmembrane helix</keyword>
<gene>
    <name evidence="9" type="ORF">TVAG_424110</name>
</gene>
<comment type="subcellular location">
    <subcellularLocation>
        <location evidence="1">Cell membrane</location>
        <topology evidence="1">Multi-pass membrane protein</topology>
    </subcellularLocation>
</comment>
<dbReference type="GO" id="GO:0005886">
    <property type="term" value="C:plasma membrane"/>
    <property type="evidence" value="ECO:0007669"/>
    <property type="project" value="UniProtKB-SubCell"/>
</dbReference>
<dbReference type="SMR" id="A2E1Q1"/>
<dbReference type="CDD" id="cd12082">
    <property type="entry name" value="MATE_like"/>
    <property type="match status" value="1"/>
</dbReference>
<evidence type="ECO:0000256" key="7">
    <source>
        <dbReference type="ARBA" id="ARBA00023136"/>
    </source>
</evidence>
<dbReference type="VEuPathDB" id="TrichDB:TVAGG3_0304160"/>
<feature type="transmembrane region" description="Helical" evidence="8">
    <location>
        <begin position="144"/>
        <end position="165"/>
    </location>
</feature>
<feature type="transmembrane region" description="Helical" evidence="8">
    <location>
        <begin position="246"/>
        <end position="268"/>
    </location>
</feature>
<reference evidence="9" key="2">
    <citation type="journal article" date="2007" name="Science">
        <title>Draft genome sequence of the sexually transmitted pathogen Trichomonas vaginalis.</title>
        <authorList>
            <person name="Carlton J.M."/>
            <person name="Hirt R.P."/>
            <person name="Silva J.C."/>
            <person name="Delcher A.L."/>
            <person name="Schatz M."/>
            <person name="Zhao Q."/>
            <person name="Wortman J.R."/>
            <person name="Bidwell S.L."/>
            <person name="Alsmark U.C.M."/>
            <person name="Besteiro S."/>
            <person name="Sicheritz-Ponten T."/>
            <person name="Noel C.J."/>
            <person name="Dacks J.B."/>
            <person name="Foster P.G."/>
            <person name="Simillion C."/>
            <person name="Van de Peer Y."/>
            <person name="Miranda-Saavedra D."/>
            <person name="Barton G.J."/>
            <person name="Westrop G.D."/>
            <person name="Mueller S."/>
            <person name="Dessi D."/>
            <person name="Fiori P.L."/>
            <person name="Ren Q."/>
            <person name="Paulsen I."/>
            <person name="Zhang H."/>
            <person name="Bastida-Corcuera F.D."/>
            <person name="Simoes-Barbosa A."/>
            <person name="Brown M.T."/>
            <person name="Hayes R.D."/>
            <person name="Mukherjee M."/>
            <person name="Okumura C.Y."/>
            <person name="Schneider R."/>
            <person name="Smith A.J."/>
            <person name="Vanacova S."/>
            <person name="Villalvazo M."/>
            <person name="Haas B.J."/>
            <person name="Pertea M."/>
            <person name="Feldblyum T.V."/>
            <person name="Utterback T.R."/>
            <person name="Shu C.L."/>
            <person name="Osoegawa K."/>
            <person name="de Jong P.J."/>
            <person name="Hrdy I."/>
            <person name="Horvathova L."/>
            <person name="Zubacova Z."/>
            <person name="Dolezal P."/>
            <person name="Malik S.B."/>
            <person name="Logsdon J.M. Jr."/>
            <person name="Henze K."/>
            <person name="Gupta A."/>
            <person name="Wang C.C."/>
            <person name="Dunne R.L."/>
            <person name="Upcroft J.A."/>
            <person name="Upcroft P."/>
            <person name="White O."/>
            <person name="Salzberg S.L."/>
            <person name="Tang P."/>
            <person name="Chiu C.-H."/>
            <person name="Lee Y.-S."/>
            <person name="Embley T.M."/>
            <person name="Coombs G.H."/>
            <person name="Mottram J.C."/>
            <person name="Tachezy J."/>
            <person name="Fraser-Liggett C.M."/>
            <person name="Johnson P.J."/>
        </authorList>
    </citation>
    <scope>NUCLEOTIDE SEQUENCE [LARGE SCALE GENOMIC DNA]</scope>
    <source>
        <strain evidence="9">G3</strain>
    </source>
</reference>
<dbReference type="EMBL" id="DS113286">
    <property type="protein sequence ID" value="EAY13380.1"/>
    <property type="molecule type" value="Genomic_DNA"/>
</dbReference>
<comment type="similarity">
    <text evidence="2">Belongs to the multi antimicrobial extrusion (MATE) (TC 2.A.66.1) family.</text>
</comment>
<evidence type="ECO:0008006" key="11">
    <source>
        <dbReference type="Google" id="ProtNLM"/>
    </source>
</evidence>
<evidence type="ECO:0000256" key="8">
    <source>
        <dbReference type="SAM" id="Phobius"/>
    </source>
</evidence>
<dbReference type="Proteomes" id="UP000001542">
    <property type="component" value="Unassembled WGS sequence"/>
</dbReference>
<keyword evidence="10" id="KW-1185">Reference proteome</keyword>
<feature type="transmembrane region" description="Helical" evidence="8">
    <location>
        <begin position="366"/>
        <end position="388"/>
    </location>
</feature>
<dbReference type="OMA" id="WRYAIPS"/>
<evidence type="ECO:0000256" key="3">
    <source>
        <dbReference type="ARBA" id="ARBA00022448"/>
    </source>
</evidence>
<dbReference type="GO" id="GO:0015297">
    <property type="term" value="F:antiporter activity"/>
    <property type="evidence" value="ECO:0007669"/>
    <property type="project" value="InterPro"/>
</dbReference>
<feature type="transmembrane region" description="Helical" evidence="8">
    <location>
        <begin position="400"/>
        <end position="423"/>
    </location>
</feature>
<organism evidence="9 10">
    <name type="scientific">Trichomonas vaginalis (strain ATCC PRA-98 / G3)</name>
    <dbReference type="NCBI Taxonomy" id="412133"/>
    <lineage>
        <taxon>Eukaryota</taxon>
        <taxon>Metamonada</taxon>
        <taxon>Parabasalia</taxon>
        <taxon>Trichomonadida</taxon>
        <taxon>Trichomonadidae</taxon>
        <taxon>Trichomonas</taxon>
    </lineage>
</organism>
<keyword evidence="5 8" id="KW-0812">Transmembrane</keyword>
<feature type="transmembrane region" description="Helical" evidence="8">
    <location>
        <begin position="332"/>
        <end position="354"/>
    </location>
</feature>
<evidence type="ECO:0000256" key="6">
    <source>
        <dbReference type="ARBA" id="ARBA00022989"/>
    </source>
</evidence>
<dbReference type="VEuPathDB" id="TrichDB:TVAG_424110"/>
<dbReference type="InterPro" id="IPR052031">
    <property type="entry name" value="Membrane_Transporter-Flippase"/>
</dbReference>
<keyword evidence="4" id="KW-1003">Cell membrane</keyword>
<proteinExistence type="inferred from homology"/>
<sequence length="471" mass="52018">MIGEKKVEHDEIKRLAGDTPLITILKLMIGPLASQITSALYGIINSIWISKYIGETGTSAVATDIAWEYIARGFGLFLLCAASTQISALFGKNEYQEAEQVICDIIRVSLICGAIVPAILLPINKPCSKWYGASDVVMNNAYEYILPQCVGNTFTCLFLGCCGFLQAEGRTLLVGIIDLVSMGIDMGLLNPLFLGYFKLGMKGPSISTIICDGVPGITLMILYFCGVFNVKPKVSGLLKPFSKHTYQALCVGSSQLMLQIFMNIPGIVVRKLIGDSVSTQDEYEYAMAGFNVLCRFNAFTNCIIITLCSGYLPPASYAYAAKLYKRYIDLTIHLNSISLIWCTITTVLCFAIPTQISSLFGSGNRYFYYANGMLMKGNYCTIILFTRLTFQSILQSQQNGIRAMIISFISNFFIVIIFMYVLYVTNKHNAPRIMIVYPISYAIGCVLGIGLLLKPFSEIVVKSKKEGYTEI</sequence>
<dbReference type="GO" id="GO:0042910">
    <property type="term" value="F:xenobiotic transmembrane transporter activity"/>
    <property type="evidence" value="ECO:0007669"/>
    <property type="project" value="InterPro"/>
</dbReference>
<dbReference type="KEGG" id="tva:4771358"/>